<feature type="transmembrane region" description="Helical" evidence="2">
    <location>
        <begin position="427"/>
        <end position="448"/>
    </location>
</feature>
<proteinExistence type="evidence at transcript level"/>
<keyword evidence="2" id="KW-0472">Membrane</keyword>
<name>A0A0N7ADS5_9MICR</name>
<dbReference type="AlphaFoldDB" id="A0A0N7ADS5"/>
<sequence>MNFKLVPILLCAIFCTKRNLFPEIDMTKLYNITTSVPSTIPGAPPIVRNITEKIPGLFVCFDNDEESIIIKVNTTPDNILAQDLTITITPQDNVKPNLLTIKTYDDLRNTIQFNNDNDNGRIIINLTRNSPEGEFLLTYNGEVDVKLTSDESTIATAQTYNFASPLFLEQLITPVITETERAGFRLNNVVAVNKLLSEFDQTFRLIRRLFEKRDLPEESIRNLCRLYHAEKVRYRLAKCCKTEKVYPCNIVGECDKFEIQHKFEPKEICKPTVCFEENEYSLCVINAVAVKVLFETFKFGDDCSKDAFTKYAQTICAIKSCVDIRESAVILYHAVNAFCATGSKQKDAYQSCLKNLNVDISVMSRYYYVNSNISSAICSTFAEDELKAVLKECDEAEEMQEEEEEETDSKTSSSKDKSSGMSNKKKLMIAGGLVVVVVVVAVSAVVFFT</sequence>
<reference evidence="3" key="1">
    <citation type="journal article" date="2015" name="Parasitol. Res.">
        <title>Morphological and molecular characterization of Nosema pernyi, a microsporidian parasite in Antheraea pernyi.</title>
        <authorList>
            <person name="Wang Y."/>
            <person name="Liu W."/>
            <person name="Jiang Y."/>
            <person name="Huang L."/>
            <person name="Irfan M."/>
            <person name="Shi S."/>
            <person name="Yang R."/>
            <person name="Qin L."/>
        </authorList>
    </citation>
    <scope>NUCLEOTIDE SEQUENCE</scope>
</reference>
<accession>A0A0N7ADS5</accession>
<protein>
    <submittedName>
        <fullName evidence="3">Putative spore wall protein 4</fullName>
    </submittedName>
</protein>
<evidence type="ECO:0000256" key="2">
    <source>
        <dbReference type="SAM" id="Phobius"/>
    </source>
</evidence>
<keyword evidence="2" id="KW-1133">Transmembrane helix</keyword>
<keyword evidence="2" id="KW-0812">Transmembrane</keyword>
<feature type="compositionally biased region" description="Acidic residues" evidence="1">
    <location>
        <begin position="397"/>
        <end position="407"/>
    </location>
</feature>
<dbReference type="EMBL" id="KJ210744">
    <property type="protein sequence ID" value="AJA32472.1"/>
    <property type="molecule type" value="mRNA"/>
</dbReference>
<organism evidence="3">
    <name type="scientific">Nosema pernyi</name>
    <dbReference type="NCBI Taxonomy" id="1112939"/>
    <lineage>
        <taxon>Eukaryota</taxon>
        <taxon>Fungi</taxon>
        <taxon>Fungi incertae sedis</taxon>
        <taxon>Microsporidia</taxon>
        <taxon>Nosematidae</taxon>
        <taxon>Nosema</taxon>
    </lineage>
</organism>
<evidence type="ECO:0000313" key="3">
    <source>
        <dbReference type="EMBL" id="AJA32472.1"/>
    </source>
</evidence>
<feature type="region of interest" description="Disordered" evidence="1">
    <location>
        <begin position="397"/>
        <end position="422"/>
    </location>
</feature>
<evidence type="ECO:0000256" key="1">
    <source>
        <dbReference type="SAM" id="MobiDB-lite"/>
    </source>
</evidence>